<protein>
    <recommendedName>
        <fullName evidence="8">Ribonuclease VapC</fullName>
        <shortName evidence="8">RNase VapC</shortName>
        <ecNumber evidence="8">3.1.-.-</ecNumber>
    </recommendedName>
    <alternativeName>
        <fullName evidence="8">Toxin VapC</fullName>
    </alternativeName>
</protein>
<keyword evidence="2 8" id="KW-1277">Toxin-antitoxin system</keyword>
<evidence type="ECO:0000256" key="1">
    <source>
        <dbReference type="ARBA" id="ARBA00001946"/>
    </source>
</evidence>
<dbReference type="GO" id="GO:0090729">
    <property type="term" value="F:toxin activity"/>
    <property type="evidence" value="ECO:0007669"/>
    <property type="project" value="UniProtKB-KW"/>
</dbReference>
<dbReference type="HAMAP" id="MF_00265">
    <property type="entry name" value="VapC_Nob1"/>
    <property type="match status" value="1"/>
</dbReference>
<dbReference type="GO" id="GO:0004540">
    <property type="term" value="F:RNA nuclease activity"/>
    <property type="evidence" value="ECO:0007669"/>
    <property type="project" value="InterPro"/>
</dbReference>
<evidence type="ECO:0000256" key="8">
    <source>
        <dbReference type="HAMAP-Rule" id="MF_00265"/>
    </source>
</evidence>
<evidence type="ECO:0000259" key="9">
    <source>
        <dbReference type="Pfam" id="PF01850"/>
    </source>
</evidence>
<keyword evidence="3 8" id="KW-0540">Nuclease</keyword>
<evidence type="ECO:0000256" key="4">
    <source>
        <dbReference type="ARBA" id="ARBA00022723"/>
    </source>
</evidence>
<evidence type="ECO:0000256" key="2">
    <source>
        <dbReference type="ARBA" id="ARBA00022649"/>
    </source>
</evidence>
<evidence type="ECO:0000256" key="7">
    <source>
        <dbReference type="ARBA" id="ARBA00038093"/>
    </source>
</evidence>
<proteinExistence type="inferred from homology"/>
<dbReference type="OrthoDB" id="32625at2"/>
<keyword evidence="5 8" id="KW-0378">Hydrolase</keyword>
<dbReference type="Gene3D" id="3.40.50.1010">
    <property type="entry name" value="5'-nuclease"/>
    <property type="match status" value="1"/>
</dbReference>
<comment type="similarity">
    <text evidence="7 8">Belongs to the PINc/VapC protein family.</text>
</comment>
<evidence type="ECO:0000313" key="11">
    <source>
        <dbReference type="Proteomes" id="UP000239724"/>
    </source>
</evidence>
<dbReference type="GO" id="GO:0016787">
    <property type="term" value="F:hydrolase activity"/>
    <property type="evidence" value="ECO:0007669"/>
    <property type="project" value="UniProtKB-KW"/>
</dbReference>
<comment type="cofactor">
    <cofactor evidence="1 8">
        <name>Mg(2+)</name>
        <dbReference type="ChEBI" id="CHEBI:18420"/>
    </cofactor>
</comment>
<dbReference type="AlphaFoldDB" id="A0A2S6NJR5"/>
<feature type="binding site" evidence="8">
    <location>
        <position position="97"/>
    </location>
    <ligand>
        <name>Mg(2+)</name>
        <dbReference type="ChEBI" id="CHEBI:18420"/>
    </ligand>
</feature>
<dbReference type="EC" id="3.1.-.-" evidence="8"/>
<feature type="domain" description="PIN" evidence="9">
    <location>
        <begin position="2"/>
        <end position="122"/>
    </location>
</feature>
<gene>
    <name evidence="8" type="primary">vapC</name>
    <name evidence="10" type="ORF">CCS01_08610</name>
</gene>
<dbReference type="EMBL" id="NHRY01000078">
    <property type="protein sequence ID" value="PPQ35104.1"/>
    <property type="molecule type" value="Genomic_DNA"/>
</dbReference>
<dbReference type="PANTHER" id="PTHR33653:SF1">
    <property type="entry name" value="RIBONUCLEASE VAPC2"/>
    <property type="match status" value="1"/>
</dbReference>
<comment type="function">
    <text evidence="8">Toxic component of a toxin-antitoxin (TA) system. An RNase.</text>
</comment>
<sequence>MIVVDTSALFAIAAGEARGPACAEVLAAETDIMISAATLAEALIVASRKGLTAEMDRLISGADMQVIPLIEADSVRVADAYNRWGKGVHPAGLNYGDCFAFVLAQTRKCPLLYVGNDFSRTDVQSAL</sequence>
<evidence type="ECO:0000256" key="6">
    <source>
        <dbReference type="ARBA" id="ARBA00022842"/>
    </source>
</evidence>
<organism evidence="10 11">
    <name type="scientific">Rhodopila globiformis</name>
    <name type="common">Rhodopseudomonas globiformis</name>
    <dbReference type="NCBI Taxonomy" id="1071"/>
    <lineage>
        <taxon>Bacteria</taxon>
        <taxon>Pseudomonadati</taxon>
        <taxon>Pseudomonadota</taxon>
        <taxon>Alphaproteobacteria</taxon>
        <taxon>Acetobacterales</taxon>
        <taxon>Acetobacteraceae</taxon>
        <taxon>Rhodopila</taxon>
    </lineage>
</organism>
<keyword evidence="11" id="KW-1185">Reference proteome</keyword>
<dbReference type="GO" id="GO:0000287">
    <property type="term" value="F:magnesium ion binding"/>
    <property type="evidence" value="ECO:0007669"/>
    <property type="project" value="UniProtKB-UniRule"/>
</dbReference>
<feature type="binding site" evidence="8">
    <location>
        <position position="5"/>
    </location>
    <ligand>
        <name>Mg(2+)</name>
        <dbReference type="ChEBI" id="CHEBI:18420"/>
    </ligand>
</feature>
<evidence type="ECO:0000256" key="5">
    <source>
        <dbReference type="ARBA" id="ARBA00022801"/>
    </source>
</evidence>
<evidence type="ECO:0000256" key="3">
    <source>
        <dbReference type="ARBA" id="ARBA00022722"/>
    </source>
</evidence>
<dbReference type="Pfam" id="PF01850">
    <property type="entry name" value="PIN"/>
    <property type="match status" value="1"/>
</dbReference>
<dbReference type="InterPro" id="IPR002716">
    <property type="entry name" value="PIN_dom"/>
</dbReference>
<dbReference type="CDD" id="cd09871">
    <property type="entry name" value="PIN_MtVapC28-VapC30-like"/>
    <property type="match status" value="1"/>
</dbReference>
<dbReference type="RefSeq" id="WP_104518444.1">
    <property type="nucleotide sequence ID" value="NZ_NHRY01000078.1"/>
</dbReference>
<dbReference type="SUPFAM" id="SSF88723">
    <property type="entry name" value="PIN domain-like"/>
    <property type="match status" value="1"/>
</dbReference>
<comment type="caution">
    <text evidence="10">The sequence shown here is derived from an EMBL/GenBank/DDBJ whole genome shotgun (WGS) entry which is preliminary data.</text>
</comment>
<dbReference type="PANTHER" id="PTHR33653">
    <property type="entry name" value="RIBONUCLEASE VAPC2"/>
    <property type="match status" value="1"/>
</dbReference>
<accession>A0A2S6NJR5</accession>
<keyword evidence="8" id="KW-0800">Toxin</keyword>
<dbReference type="InterPro" id="IPR029060">
    <property type="entry name" value="PIN-like_dom_sf"/>
</dbReference>
<dbReference type="InterPro" id="IPR022907">
    <property type="entry name" value="VapC_family"/>
</dbReference>
<reference evidence="10 11" key="1">
    <citation type="journal article" date="2018" name="Arch. Microbiol.">
        <title>New insights into the metabolic potential of the phototrophic purple bacterium Rhodopila globiformis DSM 161(T) from its draft genome sequence and evidence for a vanadium-dependent nitrogenase.</title>
        <authorList>
            <person name="Imhoff J.F."/>
            <person name="Rahn T."/>
            <person name="Kunzel S."/>
            <person name="Neulinger S.C."/>
        </authorList>
    </citation>
    <scope>NUCLEOTIDE SEQUENCE [LARGE SCALE GENOMIC DNA]</scope>
    <source>
        <strain evidence="10 11">DSM 161</strain>
    </source>
</reference>
<dbReference type="Proteomes" id="UP000239724">
    <property type="component" value="Unassembled WGS sequence"/>
</dbReference>
<name>A0A2S6NJR5_RHOGL</name>
<keyword evidence="6 8" id="KW-0460">Magnesium</keyword>
<keyword evidence="4 8" id="KW-0479">Metal-binding</keyword>
<evidence type="ECO:0000313" key="10">
    <source>
        <dbReference type="EMBL" id="PPQ35104.1"/>
    </source>
</evidence>
<dbReference type="InterPro" id="IPR050556">
    <property type="entry name" value="Type_II_TA_system_RNase"/>
</dbReference>